<dbReference type="AlphaFoldDB" id="A0AA43Q5K8"/>
<dbReference type="PANTHER" id="PTHR22602">
    <property type="entry name" value="TRANSFERASE CAF17, MITOCHONDRIAL-RELATED"/>
    <property type="match status" value="1"/>
</dbReference>
<protein>
    <submittedName>
        <fullName evidence="1">Folate-binding protein</fullName>
    </submittedName>
</protein>
<dbReference type="Gene3D" id="2.40.30.160">
    <property type="match status" value="1"/>
</dbReference>
<dbReference type="InterPro" id="IPR017703">
    <property type="entry name" value="YgfZ/GCV_T_CS"/>
</dbReference>
<proteinExistence type="predicted"/>
<name>A0AA43Q5K8_9GAMM</name>
<dbReference type="Proteomes" id="UP001160519">
    <property type="component" value="Unassembled WGS sequence"/>
</dbReference>
<dbReference type="GO" id="GO:0016226">
    <property type="term" value="P:iron-sulfur cluster assembly"/>
    <property type="evidence" value="ECO:0007669"/>
    <property type="project" value="TreeGrafter"/>
</dbReference>
<dbReference type="EMBL" id="JAQSDF010000054">
    <property type="protein sequence ID" value="MDI1232040.1"/>
    <property type="molecule type" value="Genomic_DNA"/>
</dbReference>
<keyword evidence="2" id="KW-1185">Reference proteome</keyword>
<dbReference type="InterPro" id="IPR045179">
    <property type="entry name" value="YgfZ/GcvT"/>
</dbReference>
<reference evidence="1" key="1">
    <citation type="submission" date="2023-01" db="EMBL/GenBank/DDBJ databases">
        <title>Biogeochemical cycle of methane in antarctic sediments.</title>
        <authorList>
            <person name="Roldan D.M."/>
            <person name="Menes R.J."/>
        </authorList>
    </citation>
    <scope>NUCLEOTIDE SEQUENCE [LARGE SCALE GENOMIC DNA]</scope>
    <source>
        <strain evidence="1">K-2018 MAG008</strain>
    </source>
</reference>
<accession>A0AA43Q5K8</accession>
<sequence>MNLNWKNFLLAENAIFNCDTDIIFPLPKHEGNKHIYPIAHLGILTVAGIDAAKFLQGQITCNINDITNIKSSLGAICNPKGRAITTFLLVKNADAFLMILPHELLALVKKRLQMYVLRSAVTLTDSSDELCLIGLSNDAQQPSENSDFATNRQENIIVNLQNRNLIIAMTDHAKTFWSEQLKQGFQPEDSAQWRYLDIISRIPWLTTATSEEFIPQMLNLDKLGGISFNKGCYTGQEIVARTHYLGKAKREMFLVEYDDLEAPEPNSIIIDDSTGTEQNIGKVLYAQNRHNSCKMLIVLQLSDTSTYNLKLKNYNPNKITLLTILF</sequence>
<organism evidence="1 2">
    <name type="scientific">Candidatus Methylobacter titanis</name>
    <dbReference type="NCBI Taxonomy" id="3053457"/>
    <lineage>
        <taxon>Bacteria</taxon>
        <taxon>Pseudomonadati</taxon>
        <taxon>Pseudomonadota</taxon>
        <taxon>Gammaproteobacteria</taxon>
        <taxon>Methylococcales</taxon>
        <taxon>Methylococcaceae</taxon>
        <taxon>Methylobacter</taxon>
    </lineage>
</organism>
<dbReference type="PANTHER" id="PTHR22602:SF0">
    <property type="entry name" value="TRANSFERASE CAF17, MITOCHONDRIAL-RELATED"/>
    <property type="match status" value="1"/>
</dbReference>
<evidence type="ECO:0000313" key="2">
    <source>
        <dbReference type="Proteomes" id="UP001160519"/>
    </source>
</evidence>
<dbReference type="Gene3D" id="3.30.70.1400">
    <property type="entry name" value="Aminomethyltransferase beta-barrel domains"/>
    <property type="match status" value="1"/>
</dbReference>
<dbReference type="NCBIfam" id="TIGR03317">
    <property type="entry name" value="ygfZ_signature"/>
    <property type="match status" value="1"/>
</dbReference>
<evidence type="ECO:0000313" key="1">
    <source>
        <dbReference type="EMBL" id="MDI1232040.1"/>
    </source>
</evidence>
<dbReference type="SUPFAM" id="SSF103025">
    <property type="entry name" value="Folate-binding domain"/>
    <property type="match status" value="1"/>
</dbReference>
<dbReference type="Gene3D" id="3.30.70.1630">
    <property type="match status" value="1"/>
</dbReference>
<gene>
    <name evidence="1" type="ORF">PSU93_12905</name>
</gene>
<comment type="caution">
    <text evidence="1">The sequence shown here is derived from an EMBL/GenBank/DDBJ whole genome shotgun (WGS) entry which is preliminary data.</text>
</comment>